<proteinExistence type="inferred from homology"/>
<dbReference type="SUPFAM" id="SSF55486">
    <property type="entry name" value="Metalloproteases ('zincins'), catalytic domain"/>
    <property type="match status" value="1"/>
</dbReference>
<evidence type="ECO:0000256" key="7">
    <source>
        <dbReference type="ARBA" id="ARBA00022833"/>
    </source>
</evidence>
<dbReference type="InterPro" id="IPR042097">
    <property type="entry name" value="Aminopeptidase_N-like_N_sf"/>
</dbReference>
<dbReference type="InterPro" id="IPR014782">
    <property type="entry name" value="Peptidase_M1_dom"/>
</dbReference>
<evidence type="ECO:0000256" key="6">
    <source>
        <dbReference type="ARBA" id="ARBA00022801"/>
    </source>
</evidence>
<dbReference type="InterPro" id="IPR050344">
    <property type="entry name" value="Peptidase_M1_aminopeptidases"/>
</dbReference>
<keyword evidence="6" id="KW-0378">Hydrolase</keyword>
<evidence type="ECO:0000256" key="1">
    <source>
        <dbReference type="ARBA" id="ARBA00001947"/>
    </source>
</evidence>
<dbReference type="PANTHER" id="PTHR11533:SF174">
    <property type="entry name" value="PUROMYCIN-SENSITIVE AMINOPEPTIDASE-RELATED"/>
    <property type="match status" value="1"/>
</dbReference>
<evidence type="ECO:0000259" key="11">
    <source>
        <dbReference type="Pfam" id="PF18962"/>
    </source>
</evidence>
<dbReference type="EMBL" id="UINC01001619">
    <property type="protein sequence ID" value="SUZ85067.1"/>
    <property type="molecule type" value="Genomic_DNA"/>
</dbReference>
<accession>A0A381R5F5</accession>
<evidence type="ECO:0000256" key="8">
    <source>
        <dbReference type="ARBA" id="ARBA00023049"/>
    </source>
</evidence>
<dbReference type="InterPro" id="IPR001930">
    <property type="entry name" value="Peptidase_M1"/>
</dbReference>
<dbReference type="InterPro" id="IPR026444">
    <property type="entry name" value="Secre_tail"/>
</dbReference>
<dbReference type="Gene3D" id="1.10.390.10">
    <property type="entry name" value="Neutral Protease Domain 2"/>
    <property type="match status" value="1"/>
</dbReference>
<dbReference type="GO" id="GO:0042277">
    <property type="term" value="F:peptide binding"/>
    <property type="evidence" value="ECO:0007669"/>
    <property type="project" value="TreeGrafter"/>
</dbReference>
<evidence type="ECO:0000256" key="4">
    <source>
        <dbReference type="ARBA" id="ARBA00022670"/>
    </source>
</evidence>
<dbReference type="GO" id="GO:0008270">
    <property type="term" value="F:zinc ion binding"/>
    <property type="evidence" value="ECO:0007669"/>
    <property type="project" value="InterPro"/>
</dbReference>
<dbReference type="GO" id="GO:0006508">
    <property type="term" value="P:proteolysis"/>
    <property type="evidence" value="ECO:0007669"/>
    <property type="project" value="UniProtKB-KW"/>
</dbReference>
<dbReference type="GO" id="GO:0070006">
    <property type="term" value="F:metalloaminopeptidase activity"/>
    <property type="evidence" value="ECO:0007669"/>
    <property type="project" value="TreeGrafter"/>
</dbReference>
<dbReference type="InterPro" id="IPR045357">
    <property type="entry name" value="Aminopeptidase_N-like_N"/>
</dbReference>
<evidence type="ECO:0000259" key="10">
    <source>
        <dbReference type="Pfam" id="PF17900"/>
    </source>
</evidence>
<dbReference type="PANTHER" id="PTHR11533">
    <property type="entry name" value="PROTEASE M1 ZINC METALLOPROTEASE"/>
    <property type="match status" value="1"/>
</dbReference>
<comment type="similarity">
    <text evidence="2">Belongs to the peptidase M1 family.</text>
</comment>
<dbReference type="InterPro" id="IPR027268">
    <property type="entry name" value="Peptidase_M4/M1_CTD_sf"/>
</dbReference>
<dbReference type="SUPFAM" id="SSF63737">
    <property type="entry name" value="Leukotriene A4 hydrolase N-terminal domain"/>
    <property type="match status" value="1"/>
</dbReference>
<protein>
    <recommendedName>
        <fullName evidence="13">Peptidase M1 membrane alanine aminopeptidase domain-containing protein</fullName>
    </recommendedName>
</protein>
<dbReference type="Pfam" id="PF18962">
    <property type="entry name" value="Por_Secre_tail"/>
    <property type="match status" value="1"/>
</dbReference>
<feature type="domain" description="Secretion system C-terminal sorting" evidence="11">
    <location>
        <begin position="570"/>
        <end position="648"/>
    </location>
</feature>
<dbReference type="GO" id="GO:0005615">
    <property type="term" value="C:extracellular space"/>
    <property type="evidence" value="ECO:0007669"/>
    <property type="project" value="TreeGrafter"/>
</dbReference>
<organism evidence="12">
    <name type="scientific">marine metagenome</name>
    <dbReference type="NCBI Taxonomy" id="408172"/>
    <lineage>
        <taxon>unclassified sequences</taxon>
        <taxon>metagenomes</taxon>
        <taxon>ecological metagenomes</taxon>
    </lineage>
</organism>
<comment type="cofactor">
    <cofactor evidence="1">
        <name>Zn(2+)</name>
        <dbReference type="ChEBI" id="CHEBI:29105"/>
    </cofactor>
</comment>
<dbReference type="PRINTS" id="PR00756">
    <property type="entry name" value="ALADIPTASE"/>
</dbReference>
<keyword evidence="4" id="KW-0645">Protease</keyword>
<keyword evidence="8" id="KW-0482">Metalloprotease</keyword>
<evidence type="ECO:0000313" key="12">
    <source>
        <dbReference type="EMBL" id="SUZ85067.1"/>
    </source>
</evidence>
<evidence type="ECO:0000256" key="2">
    <source>
        <dbReference type="ARBA" id="ARBA00010136"/>
    </source>
</evidence>
<reference evidence="12" key="1">
    <citation type="submission" date="2018-05" db="EMBL/GenBank/DDBJ databases">
        <authorList>
            <person name="Lanie J.A."/>
            <person name="Ng W.-L."/>
            <person name="Kazmierczak K.M."/>
            <person name="Andrzejewski T.M."/>
            <person name="Davidsen T.M."/>
            <person name="Wayne K.J."/>
            <person name="Tettelin H."/>
            <person name="Glass J.I."/>
            <person name="Rusch D."/>
            <person name="Podicherti R."/>
            <person name="Tsui H.-C.T."/>
            <person name="Winkler M.E."/>
        </authorList>
    </citation>
    <scope>NUCLEOTIDE SEQUENCE</scope>
</reference>
<evidence type="ECO:0000256" key="3">
    <source>
        <dbReference type="ARBA" id="ARBA00022438"/>
    </source>
</evidence>
<sequence>MRKLFYFFLIICSITIAQVELKHECSREGSANRWLNAKSTLTENQDKLDISYYGIELDIDFDSEIISGSVIIEGSIGMNQPDSFEFDLLNNMVVDSVKYNGEVSTFTHQDDLINIPAPLAAIPEGYDFSVTIFYHGSPEYCGASGFKFDEHLGIDHVWTLSEAYCARSWWPSKDDPSDKADSVDIIVTVPSNPDFIVASNGILQSMTQSENKKIYHWKEIYPITTYLVSLAIYPYTVWYDQYISSVSNDTMTIENYVFPDRYEGSYSNYLLTKDMIALFSELFGEYPFINEKYGHADFRWGGGMEHQTLTSMGGYSQNLIAHELGHSWWGNMITCKSFHDIWLNEGFARYCQALWVEYQDGEEAYFSFMNNHSYYGGGTVYVENPSSNSIIFNSSLSYNKSSWVLHMLRHIVGDNIFFNILRSYASNDSLAYNVASTSDFQNVCESVSGLDFDDFFDQWIYGDRHPHYQLSWWHEGEGIYKVNIDQLQSTGYFSMPIDITLSGSQGPLVQDTTIVVNNSGSTQIYEFSGLDFLVESVVLDPDGWILKEVSYTTAGINNIIANKISVGQAYPNPFNSGIRMDYYIDPKIGDMDMTIDILDINGRRIQTLINNRVTSGFHTVFWNSNNNATGIYFIQLSAADFISTQKIVHLK</sequence>
<gene>
    <name evidence="12" type="ORF">METZ01_LOCUS37921</name>
</gene>
<feature type="domain" description="Peptidase M1 membrane alanine aminopeptidase" evidence="9">
    <location>
        <begin position="316"/>
        <end position="459"/>
    </location>
</feature>
<dbReference type="GO" id="GO:0043171">
    <property type="term" value="P:peptide catabolic process"/>
    <property type="evidence" value="ECO:0007669"/>
    <property type="project" value="TreeGrafter"/>
</dbReference>
<evidence type="ECO:0000256" key="5">
    <source>
        <dbReference type="ARBA" id="ARBA00022723"/>
    </source>
</evidence>
<name>A0A381R5F5_9ZZZZ</name>
<keyword evidence="7" id="KW-0862">Zinc</keyword>
<dbReference type="NCBIfam" id="TIGR04183">
    <property type="entry name" value="Por_Secre_tail"/>
    <property type="match status" value="1"/>
</dbReference>
<dbReference type="CDD" id="cd09603">
    <property type="entry name" value="M1_APN_like"/>
    <property type="match status" value="1"/>
</dbReference>
<evidence type="ECO:0008006" key="13">
    <source>
        <dbReference type="Google" id="ProtNLM"/>
    </source>
</evidence>
<dbReference type="Pfam" id="PF17900">
    <property type="entry name" value="Peptidase_M1_N"/>
    <property type="match status" value="1"/>
</dbReference>
<dbReference type="AlphaFoldDB" id="A0A381R5F5"/>
<dbReference type="Gene3D" id="2.60.40.4070">
    <property type="match status" value="1"/>
</dbReference>
<dbReference type="GO" id="GO:0005737">
    <property type="term" value="C:cytoplasm"/>
    <property type="evidence" value="ECO:0007669"/>
    <property type="project" value="TreeGrafter"/>
</dbReference>
<dbReference type="GO" id="GO:0016020">
    <property type="term" value="C:membrane"/>
    <property type="evidence" value="ECO:0007669"/>
    <property type="project" value="TreeGrafter"/>
</dbReference>
<evidence type="ECO:0000259" key="9">
    <source>
        <dbReference type="Pfam" id="PF01433"/>
    </source>
</evidence>
<keyword evidence="3" id="KW-0031">Aminopeptidase</keyword>
<dbReference type="Gene3D" id="2.60.40.1730">
    <property type="entry name" value="tricorn interacting facor f3 domain"/>
    <property type="match status" value="1"/>
</dbReference>
<dbReference type="Pfam" id="PF01433">
    <property type="entry name" value="Peptidase_M1"/>
    <property type="match status" value="1"/>
</dbReference>
<keyword evidence="5" id="KW-0479">Metal-binding</keyword>
<feature type="domain" description="Aminopeptidase N-like N-terminal" evidence="10">
    <location>
        <begin position="51"/>
        <end position="227"/>
    </location>
</feature>